<name>A0A8S3IJD8_9BILA</name>
<evidence type="ECO:0000313" key="1">
    <source>
        <dbReference type="EMBL" id="CAF5198435.1"/>
    </source>
</evidence>
<feature type="non-terminal residue" evidence="1">
    <location>
        <position position="163"/>
    </location>
</feature>
<evidence type="ECO:0008006" key="3">
    <source>
        <dbReference type="Google" id="ProtNLM"/>
    </source>
</evidence>
<accession>A0A8S3IJD8</accession>
<dbReference type="AlphaFoldDB" id="A0A8S3IJD8"/>
<gene>
    <name evidence="1" type="ORF">GIL414_LOCUS75760</name>
</gene>
<protein>
    <recommendedName>
        <fullName evidence="3">Nucleic-acid-binding protein from mobile element jockey</fullName>
    </recommendedName>
</protein>
<evidence type="ECO:0000313" key="2">
    <source>
        <dbReference type="Proteomes" id="UP000681720"/>
    </source>
</evidence>
<organism evidence="1 2">
    <name type="scientific">Rotaria magnacalcarata</name>
    <dbReference type="NCBI Taxonomy" id="392030"/>
    <lineage>
        <taxon>Eukaryota</taxon>
        <taxon>Metazoa</taxon>
        <taxon>Spiralia</taxon>
        <taxon>Gnathifera</taxon>
        <taxon>Rotifera</taxon>
        <taxon>Eurotatoria</taxon>
        <taxon>Bdelloidea</taxon>
        <taxon>Philodinida</taxon>
        <taxon>Philodinidae</taxon>
        <taxon>Rotaria</taxon>
    </lineage>
</organism>
<proteinExistence type="predicted"/>
<comment type="caution">
    <text evidence="1">The sequence shown here is derived from an EMBL/GenBank/DDBJ whole genome shotgun (WGS) entry which is preliminary data.</text>
</comment>
<reference evidence="1" key="1">
    <citation type="submission" date="2021-02" db="EMBL/GenBank/DDBJ databases">
        <authorList>
            <person name="Nowell W R."/>
        </authorList>
    </citation>
    <scope>NUCLEOTIDE SEQUENCE</scope>
</reference>
<sequence>MIHPIKPYHLPIRINKCLKCLRHDHTTKSCSRPRLCPKCAEEHTLEHGCPNQERCVNCGGDHISGHSACAVVQEKRRALVDLSKRQRAELLVLADRQQHQFGYQEREFPVISKNMPIHLSSSVQSQQMNVSQRTYAQVIQKQQLDHGQQKNIEYTLSSFLNKM</sequence>
<dbReference type="Proteomes" id="UP000681720">
    <property type="component" value="Unassembled WGS sequence"/>
</dbReference>
<dbReference type="EMBL" id="CAJOBJ010343803">
    <property type="protein sequence ID" value="CAF5198435.1"/>
    <property type="molecule type" value="Genomic_DNA"/>
</dbReference>